<evidence type="ECO:0000313" key="2">
    <source>
        <dbReference type="Proteomes" id="UP001157006"/>
    </source>
</evidence>
<evidence type="ECO:0000313" key="1">
    <source>
        <dbReference type="EMBL" id="CAI8584354.1"/>
    </source>
</evidence>
<dbReference type="Proteomes" id="UP001157006">
    <property type="component" value="Unassembled WGS sequence"/>
</dbReference>
<proteinExistence type="predicted"/>
<keyword evidence="2" id="KW-1185">Reference proteome</keyword>
<organism evidence="1 2">
    <name type="scientific">Vicia faba</name>
    <name type="common">Broad bean</name>
    <name type="synonym">Faba vulgaris</name>
    <dbReference type="NCBI Taxonomy" id="3906"/>
    <lineage>
        <taxon>Eukaryota</taxon>
        <taxon>Viridiplantae</taxon>
        <taxon>Streptophyta</taxon>
        <taxon>Embryophyta</taxon>
        <taxon>Tracheophyta</taxon>
        <taxon>Spermatophyta</taxon>
        <taxon>Magnoliopsida</taxon>
        <taxon>eudicotyledons</taxon>
        <taxon>Gunneridae</taxon>
        <taxon>Pentapetalae</taxon>
        <taxon>rosids</taxon>
        <taxon>fabids</taxon>
        <taxon>Fabales</taxon>
        <taxon>Fabaceae</taxon>
        <taxon>Papilionoideae</taxon>
        <taxon>50 kb inversion clade</taxon>
        <taxon>NPAAA clade</taxon>
        <taxon>Hologalegina</taxon>
        <taxon>IRL clade</taxon>
        <taxon>Fabeae</taxon>
        <taxon>Vicia</taxon>
    </lineage>
</organism>
<protein>
    <submittedName>
        <fullName evidence="1">Uncharacterized protein</fullName>
    </submittedName>
</protein>
<reference evidence="1 2" key="1">
    <citation type="submission" date="2023-01" db="EMBL/GenBank/DDBJ databases">
        <authorList>
            <person name="Kreplak J."/>
        </authorList>
    </citation>
    <scope>NUCLEOTIDE SEQUENCE [LARGE SCALE GENOMIC DNA]</scope>
</reference>
<name>A0AAV0YEZ2_VICFA</name>
<sequence>MFSSRLRKKKWRRDQIQKRLKTKKNGKISSSSSQTLHNFYLLKLFCLKPPSISSILPSNLHHLIAITIQQYPCSHPPANNTNLTSATPNQNTTFFRYISFRLPLFAQPNEFITNNQSISTNLLPLVQHPQHHYSTVSAQQIIAESLPSFSVKLSTTALKTTTTRLHSFSPNFKIFRYDLHYEFHQGVAGHDLECCYALKARVK</sequence>
<dbReference type="EMBL" id="CATIWC010001676">
    <property type="protein sequence ID" value="CAI8584354.1"/>
    <property type="molecule type" value="Genomic_DNA"/>
</dbReference>
<gene>
    <name evidence="1" type="ORF">VFH_U070760</name>
</gene>
<comment type="caution">
    <text evidence="1">The sequence shown here is derived from an EMBL/GenBank/DDBJ whole genome shotgun (WGS) entry which is preliminary data.</text>
</comment>
<dbReference type="AlphaFoldDB" id="A0AAV0YEZ2"/>
<accession>A0AAV0YEZ2</accession>